<gene>
    <name evidence="2" type="ORF">FHR34_001719</name>
</gene>
<keyword evidence="3" id="KW-1185">Reference proteome</keyword>
<feature type="region of interest" description="Disordered" evidence="1">
    <location>
        <begin position="1"/>
        <end position="22"/>
    </location>
</feature>
<organism evidence="2 3">
    <name type="scientific">Kitasatospora kifunensis</name>
    <name type="common">Streptomyces kifunensis</name>
    <dbReference type="NCBI Taxonomy" id="58351"/>
    <lineage>
        <taxon>Bacteria</taxon>
        <taxon>Bacillati</taxon>
        <taxon>Actinomycetota</taxon>
        <taxon>Actinomycetes</taxon>
        <taxon>Kitasatosporales</taxon>
        <taxon>Streptomycetaceae</taxon>
        <taxon>Kitasatospora</taxon>
    </lineage>
</organism>
<accession>A0A7W7VTW1</accession>
<dbReference type="Proteomes" id="UP000540506">
    <property type="component" value="Unassembled WGS sequence"/>
</dbReference>
<evidence type="ECO:0000313" key="2">
    <source>
        <dbReference type="EMBL" id="MBB4922726.1"/>
    </source>
</evidence>
<proteinExistence type="predicted"/>
<comment type="caution">
    <text evidence="2">The sequence shown here is derived from an EMBL/GenBank/DDBJ whole genome shotgun (WGS) entry which is preliminary data.</text>
</comment>
<sequence length="64" mass="7034">MPEAPLKVISGASEHLDGNVSGRVRHNVGDRLLPSGQVKTSPPSYRPFVRRLTFLTALMKVPHD</sequence>
<dbReference type="EMBL" id="JACHJV010000001">
    <property type="protein sequence ID" value="MBB4922726.1"/>
    <property type="molecule type" value="Genomic_DNA"/>
</dbReference>
<evidence type="ECO:0000313" key="3">
    <source>
        <dbReference type="Proteomes" id="UP000540506"/>
    </source>
</evidence>
<protein>
    <submittedName>
        <fullName evidence="2">Uncharacterized protein</fullName>
    </submittedName>
</protein>
<name>A0A7W7VTW1_KITKI</name>
<dbReference type="AlphaFoldDB" id="A0A7W7VTW1"/>
<evidence type="ECO:0000256" key="1">
    <source>
        <dbReference type="SAM" id="MobiDB-lite"/>
    </source>
</evidence>
<reference evidence="2 3" key="1">
    <citation type="submission" date="2020-08" db="EMBL/GenBank/DDBJ databases">
        <title>Sequencing the genomes of 1000 actinobacteria strains.</title>
        <authorList>
            <person name="Klenk H.-P."/>
        </authorList>
    </citation>
    <scope>NUCLEOTIDE SEQUENCE [LARGE SCALE GENOMIC DNA]</scope>
    <source>
        <strain evidence="2 3">DSM 41654</strain>
    </source>
</reference>
<dbReference type="RefSeq" id="WP_184934852.1">
    <property type="nucleotide sequence ID" value="NZ_JACHJV010000001.1"/>
</dbReference>